<sequence>MFYINIKKKIDKHEGWTGKIDKHEDSTEKIDKHKDSTEKIDNHKDELTTSLTKLRMAMQIFDSEGEEVLDISSYPELRGVLKLAKTLKGPEPTGSKERGFRKLAEAVKDLMKMGIEVGESMELSYGVSKEKGEDAMAVDGVRVNRSSTKEEAVKK</sequence>
<protein>
    <submittedName>
        <fullName evidence="1">OLC1v1034009C1</fullName>
    </submittedName>
</protein>
<dbReference type="EMBL" id="OX459120">
    <property type="protein sequence ID" value="CAI9097552.1"/>
    <property type="molecule type" value="Genomic_DNA"/>
</dbReference>
<accession>A0AAV1CQ96</accession>
<name>A0AAV1CQ96_OLDCO</name>
<gene>
    <name evidence="1" type="ORF">OLC1_LOCUS8007</name>
</gene>
<organism evidence="1 2">
    <name type="scientific">Oldenlandia corymbosa var. corymbosa</name>
    <dbReference type="NCBI Taxonomy" id="529605"/>
    <lineage>
        <taxon>Eukaryota</taxon>
        <taxon>Viridiplantae</taxon>
        <taxon>Streptophyta</taxon>
        <taxon>Embryophyta</taxon>
        <taxon>Tracheophyta</taxon>
        <taxon>Spermatophyta</taxon>
        <taxon>Magnoliopsida</taxon>
        <taxon>eudicotyledons</taxon>
        <taxon>Gunneridae</taxon>
        <taxon>Pentapetalae</taxon>
        <taxon>asterids</taxon>
        <taxon>lamiids</taxon>
        <taxon>Gentianales</taxon>
        <taxon>Rubiaceae</taxon>
        <taxon>Rubioideae</taxon>
        <taxon>Spermacoceae</taxon>
        <taxon>Hedyotis-Oldenlandia complex</taxon>
        <taxon>Oldenlandia</taxon>
    </lineage>
</organism>
<dbReference type="Proteomes" id="UP001161247">
    <property type="component" value="Chromosome 3"/>
</dbReference>
<keyword evidence="2" id="KW-1185">Reference proteome</keyword>
<dbReference type="AlphaFoldDB" id="A0AAV1CQ96"/>
<evidence type="ECO:0000313" key="1">
    <source>
        <dbReference type="EMBL" id="CAI9097552.1"/>
    </source>
</evidence>
<proteinExistence type="predicted"/>
<reference evidence="1" key="1">
    <citation type="submission" date="2023-03" db="EMBL/GenBank/DDBJ databases">
        <authorList>
            <person name="Julca I."/>
        </authorList>
    </citation>
    <scope>NUCLEOTIDE SEQUENCE</scope>
</reference>
<evidence type="ECO:0000313" key="2">
    <source>
        <dbReference type="Proteomes" id="UP001161247"/>
    </source>
</evidence>